<organism evidence="2 3">
    <name type="scientific">Jatrophihabitans telluris</name>
    <dbReference type="NCBI Taxonomy" id="2038343"/>
    <lineage>
        <taxon>Bacteria</taxon>
        <taxon>Bacillati</taxon>
        <taxon>Actinomycetota</taxon>
        <taxon>Actinomycetes</taxon>
        <taxon>Jatrophihabitantales</taxon>
        <taxon>Jatrophihabitantaceae</taxon>
        <taxon>Jatrophihabitans</taxon>
    </lineage>
</organism>
<reference evidence="2" key="1">
    <citation type="journal article" date="2018" name="Int. J. Syst. Evol. Microbiol.">
        <title>Jatrophihabitans telluris sp. nov., isolated from sediment soil of lava forest wetlands and the emended description of the genus Jatrophihabitans.</title>
        <authorList>
            <person name="Lee K.C."/>
            <person name="Suh M.K."/>
            <person name="Eom M.K."/>
            <person name="Kim K.K."/>
            <person name="Kim J.S."/>
            <person name="Kim D.S."/>
            <person name="Ko S.H."/>
            <person name="Shin Y.K."/>
            <person name="Lee J.S."/>
        </authorList>
    </citation>
    <scope>NUCLEOTIDE SEQUENCE</scope>
    <source>
        <strain evidence="2">N237</strain>
    </source>
</reference>
<feature type="transmembrane region" description="Helical" evidence="1">
    <location>
        <begin position="44"/>
        <end position="62"/>
    </location>
</feature>
<keyword evidence="1" id="KW-0812">Transmembrane</keyword>
<evidence type="ECO:0000313" key="3">
    <source>
        <dbReference type="Proteomes" id="UP001056336"/>
    </source>
</evidence>
<feature type="transmembrane region" description="Helical" evidence="1">
    <location>
        <begin position="68"/>
        <end position="89"/>
    </location>
</feature>
<keyword evidence="1" id="KW-1133">Transmembrane helix</keyword>
<dbReference type="Pfam" id="PF17240">
    <property type="entry name" value="DUF5313"/>
    <property type="match status" value="1"/>
</dbReference>
<accession>A0ABY4QY00</accession>
<dbReference type="RefSeq" id="WP_249771806.1">
    <property type="nucleotide sequence ID" value="NZ_CP097332.1"/>
</dbReference>
<keyword evidence="1" id="KW-0472">Membrane</keyword>
<reference evidence="2" key="2">
    <citation type="submission" date="2022-05" db="EMBL/GenBank/DDBJ databases">
        <authorList>
            <person name="Kim J.-S."/>
            <person name="Lee K."/>
            <person name="Suh M."/>
            <person name="Eom M."/>
            <person name="Kim J.-S."/>
            <person name="Kim D.-S."/>
            <person name="Ko S.-H."/>
            <person name="Shin Y."/>
            <person name="Lee J.-S."/>
        </authorList>
    </citation>
    <scope>NUCLEOTIDE SEQUENCE</scope>
    <source>
        <strain evidence="2">N237</strain>
    </source>
</reference>
<dbReference type="InterPro" id="IPR035197">
    <property type="entry name" value="DUF5313"/>
</dbReference>
<evidence type="ECO:0000256" key="1">
    <source>
        <dbReference type="SAM" id="Phobius"/>
    </source>
</evidence>
<evidence type="ECO:0000313" key="2">
    <source>
        <dbReference type="EMBL" id="UQX88373.1"/>
    </source>
</evidence>
<protein>
    <submittedName>
        <fullName evidence="2">DUF5313 domain-containing protein</fullName>
    </submittedName>
</protein>
<feature type="transmembrane region" description="Helical" evidence="1">
    <location>
        <begin position="13"/>
        <end position="32"/>
    </location>
</feature>
<keyword evidence="3" id="KW-1185">Reference proteome</keyword>
<dbReference type="EMBL" id="CP097332">
    <property type="protein sequence ID" value="UQX88373.1"/>
    <property type="molecule type" value="Genomic_DNA"/>
</dbReference>
<dbReference type="Proteomes" id="UP001056336">
    <property type="component" value="Chromosome"/>
</dbReference>
<name>A0ABY4QY00_9ACTN</name>
<sequence>MISEVRRPGVIRWLGYAVGLGLPIRNASWVLLDTTCPTWVARQVVRSLLQMAPIVVVILVFVPGPFWIRGLSALGGLIMGLIFALGYLVETTEHRLVKAGYPAGTGERVRSERSVSGRSEAVARRRERMFARMDRRSH</sequence>
<proteinExistence type="predicted"/>
<gene>
    <name evidence="2" type="ORF">M6D93_19140</name>
</gene>